<gene>
    <name evidence="1" type="primary">recA</name>
    <name evidence="1" type="ORF">JYE49_11780</name>
</gene>
<protein>
    <submittedName>
        <fullName evidence="1">Recombinase RecA</fullName>
    </submittedName>
</protein>
<reference evidence="1" key="1">
    <citation type="submission" date="2021-01" db="EMBL/GenBank/DDBJ databases">
        <title>Complete genome sequence of Clostridiales bacterium R-7.</title>
        <authorList>
            <person name="Mahoney-Kurpe S.C."/>
            <person name="Palevich N."/>
            <person name="Koike S."/>
            <person name="Moon C.D."/>
            <person name="Attwood G.T."/>
        </authorList>
    </citation>
    <scope>NUCLEOTIDE SEQUENCE</scope>
    <source>
        <strain evidence="1">R-7</strain>
    </source>
</reference>
<sequence length="378" mass="40613">MAAKKPAKADKAPVSEGSSIQEEKLKALEHALADLDKQFGKGAVMKMGADAVNRDIPVIPTGCLTLDYALGVGGIPRGRIVEIYGPESSGKTTVALHVVAEAQRAGGIAAFVDAEHALDPLYAKKLGVKIDELYVSQPDTGEQALEITEALVRSGALDVVVIDSVAALVPKAEIDGEMGDSFVGLQARLMSQALRKLTGVINKTGCVAIFINQLREKVGVMYGNPETTPGGRALKFYSSVRLDVRKGEALKNGSEIIGNHTKVKVVKNKVAPPFRVAEFDIIYGEGISKEGTLLDMAVEYGIITKSGAFFSYGDQRLAQGRDNARIYLREHPELTAEIDQKVRAILFAPKDLTPDEAKAVEAQKQEEEDDLALLDEDI</sequence>
<proteinExistence type="predicted"/>
<dbReference type="Proteomes" id="UP000682782">
    <property type="component" value="Chromosome"/>
</dbReference>
<name>A0AC61MVV5_9FIRM</name>
<keyword evidence="2" id="KW-1185">Reference proteome</keyword>
<accession>A0AC61MVV5</accession>
<organism evidence="1 2">
    <name type="scientific">Aristaeella hokkaidonensis</name>
    <dbReference type="NCBI Taxonomy" id="3046382"/>
    <lineage>
        <taxon>Bacteria</taxon>
        <taxon>Bacillati</taxon>
        <taxon>Bacillota</taxon>
        <taxon>Clostridia</taxon>
        <taxon>Eubacteriales</taxon>
        <taxon>Aristaeellaceae</taxon>
        <taxon>Aristaeella</taxon>
    </lineage>
</organism>
<dbReference type="EMBL" id="CP068393">
    <property type="protein sequence ID" value="QUC66532.1"/>
    <property type="molecule type" value="Genomic_DNA"/>
</dbReference>
<evidence type="ECO:0000313" key="1">
    <source>
        <dbReference type="EMBL" id="QUC66532.1"/>
    </source>
</evidence>
<evidence type="ECO:0000313" key="2">
    <source>
        <dbReference type="Proteomes" id="UP000682782"/>
    </source>
</evidence>